<dbReference type="InterPro" id="IPR040463">
    <property type="entry name" value="BAP29/BAP31_N"/>
</dbReference>
<keyword evidence="9 12" id="KW-1133">Transmembrane helix</keyword>
<evidence type="ECO:0000313" key="17">
    <source>
        <dbReference type="Proteomes" id="UP001209878"/>
    </source>
</evidence>
<dbReference type="EMBL" id="JAODUO010000025">
    <property type="protein sequence ID" value="KAK2192677.1"/>
    <property type="molecule type" value="Genomic_DNA"/>
</dbReference>
<dbReference type="AlphaFoldDB" id="A0AAD9PDS0"/>
<evidence type="ECO:0000256" key="10">
    <source>
        <dbReference type="ARBA" id="ARBA00023054"/>
    </source>
</evidence>
<dbReference type="FunFam" id="1.20.5.110:FF:000011">
    <property type="entry name" value="B-cell receptor-associated protein 29"/>
    <property type="match status" value="1"/>
</dbReference>
<comment type="subcellular location">
    <subcellularLocation>
        <location evidence="1 12">Endoplasmic reticulum membrane</location>
        <topology evidence="1 12">Multi-pass membrane protein</topology>
    </subcellularLocation>
</comment>
<sequence>MSLQWTFIATFLYSELAICGILMLPFISPTRWQRFFRSRLLNAMKSYANLYFNIFICVLVILFLDTIRDMNKYSAQHKHGITGINRELGTALTDVKLFRSQRNYYMTGVALFIWFVLRKLVTLISQQALLQAEGEAARKQAESATKAAQAMLEEASKASSKSKEDADNMTNEKDEILAGKEELQKLREQLVDAKTELKRSRLDLDVMKTQAEATNMEYDRLMKEHSQLQVRCCGTTQVYSYSLFYVSACSKLIFF</sequence>
<evidence type="ECO:0000256" key="2">
    <source>
        <dbReference type="ARBA" id="ARBA00007956"/>
    </source>
</evidence>
<feature type="transmembrane region" description="Helical" evidence="12">
    <location>
        <begin position="47"/>
        <end position="64"/>
    </location>
</feature>
<evidence type="ECO:0000256" key="7">
    <source>
        <dbReference type="ARBA" id="ARBA00022892"/>
    </source>
</evidence>
<evidence type="ECO:0000256" key="11">
    <source>
        <dbReference type="ARBA" id="ARBA00023136"/>
    </source>
</evidence>
<dbReference type="Proteomes" id="UP001209878">
    <property type="component" value="Unassembled WGS sequence"/>
</dbReference>
<evidence type="ECO:0000256" key="3">
    <source>
        <dbReference type="ARBA" id="ARBA00022448"/>
    </source>
</evidence>
<evidence type="ECO:0000256" key="1">
    <source>
        <dbReference type="ARBA" id="ARBA00004477"/>
    </source>
</evidence>
<keyword evidence="10 13" id="KW-0175">Coiled coil</keyword>
<feature type="transmembrane region" description="Helical" evidence="12">
    <location>
        <begin position="104"/>
        <end position="121"/>
    </location>
</feature>
<accession>A0AAD9PDS0</accession>
<keyword evidence="8 12" id="KW-0653">Protein transport</keyword>
<feature type="domain" description="Bap31/Bap29 cytoplasmic coiled-coil" evidence="15">
    <location>
        <begin position="181"/>
        <end position="229"/>
    </location>
</feature>
<keyword evidence="5" id="KW-0053">Apoptosis</keyword>
<evidence type="ECO:0000256" key="6">
    <source>
        <dbReference type="ARBA" id="ARBA00022824"/>
    </source>
</evidence>
<evidence type="ECO:0000256" key="13">
    <source>
        <dbReference type="SAM" id="Coils"/>
    </source>
</evidence>
<feature type="coiled-coil region" evidence="13">
    <location>
        <begin position="138"/>
        <end position="231"/>
    </location>
</feature>
<dbReference type="Gene3D" id="1.20.5.110">
    <property type="match status" value="1"/>
</dbReference>
<name>A0AAD9PDS0_RIDPI</name>
<keyword evidence="17" id="KW-1185">Reference proteome</keyword>
<proteinExistence type="inferred from homology"/>
<dbReference type="Pfam" id="PF05529">
    <property type="entry name" value="Bap31"/>
    <property type="match status" value="1"/>
</dbReference>
<dbReference type="PANTHER" id="PTHR12701">
    <property type="entry name" value="BCR-ASSOCIATED PROTEIN, BAP"/>
    <property type="match status" value="1"/>
</dbReference>
<keyword evidence="7 12" id="KW-0931">ER-Golgi transport</keyword>
<dbReference type="GO" id="GO:0005789">
    <property type="term" value="C:endoplasmic reticulum membrane"/>
    <property type="evidence" value="ECO:0007669"/>
    <property type="project" value="UniProtKB-SubCell"/>
</dbReference>
<evidence type="ECO:0000313" key="16">
    <source>
        <dbReference type="EMBL" id="KAK2192677.1"/>
    </source>
</evidence>
<comment type="similarity">
    <text evidence="2 12">Belongs to the BCAP29/BCAP31 family.</text>
</comment>
<gene>
    <name evidence="16" type="ORF">NP493_25g03007</name>
</gene>
<organism evidence="16 17">
    <name type="scientific">Ridgeia piscesae</name>
    <name type="common">Tubeworm</name>
    <dbReference type="NCBI Taxonomy" id="27915"/>
    <lineage>
        <taxon>Eukaryota</taxon>
        <taxon>Metazoa</taxon>
        <taxon>Spiralia</taxon>
        <taxon>Lophotrochozoa</taxon>
        <taxon>Annelida</taxon>
        <taxon>Polychaeta</taxon>
        <taxon>Sedentaria</taxon>
        <taxon>Canalipalpata</taxon>
        <taxon>Sabellida</taxon>
        <taxon>Siboglinidae</taxon>
        <taxon>Ridgeia</taxon>
    </lineage>
</organism>
<keyword evidence="3 12" id="KW-0813">Transport</keyword>
<dbReference type="GO" id="GO:0006886">
    <property type="term" value="P:intracellular protein transport"/>
    <property type="evidence" value="ECO:0007669"/>
    <property type="project" value="UniProtKB-UniRule"/>
</dbReference>
<evidence type="ECO:0000256" key="4">
    <source>
        <dbReference type="ARBA" id="ARBA00022692"/>
    </source>
</evidence>
<feature type="domain" description="BAP29/BAP31 transmembrane" evidence="14">
    <location>
        <begin position="1"/>
        <end position="136"/>
    </location>
</feature>
<dbReference type="GO" id="GO:0006915">
    <property type="term" value="P:apoptotic process"/>
    <property type="evidence" value="ECO:0007669"/>
    <property type="project" value="UniProtKB-KW"/>
</dbReference>
<dbReference type="GO" id="GO:0070973">
    <property type="term" value="P:protein localization to endoplasmic reticulum exit site"/>
    <property type="evidence" value="ECO:0007669"/>
    <property type="project" value="UniProtKB-UniRule"/>
</dbReference>
<dbReference type="Pfam" id="PF18035">
    <property type="entry name" value="Bap31_Bap29_C"/>
    <property type="match status" value="1"/>
</dbReference>
<keyword evidence="4 12" id="KW-0812">Transmembrane</keyword>
<feature type="transmembrane region" description="Helical" evidence="12">
    <location>
        <begin position="6"/>
        <end position="27"/>
    </location>
</feature>
<evidence type="ECO:0000256" key="12">
    <source>
        <dbReference type="RuleBase" id="RU367026"/>
    </source>
</evidence>
<dbReference type="InterPro" id="IPR008417">
    <property type="entry name" value="BAP29/BAP31"/>
</dbReference>
<evidence type="ECO:0000256" key="5">
    <source>
        <dbReference type="ARBA" id="ARBA00022703"/>
    </source>
</evidence>
<evidence type="ECO:0000259" key="15">
    <source>
        <dbReference type="Pfam" id="PF18035"/>
    </source>
</evidence>
<reference evidence="16" key="1">
    <citation type="journal article" date="2023" name="Mol. Biol. Evol.">
        <title>Third-Generation Sequencing Reveals the Adaptive Role of the Epigenome in Three Deep-Sea Polychaetes.</title>
        <authorList>
            <person name="Perez M."/>
            <person name="Aroh O."/>
            <person name="Sun Y."/>
            <person name="Lan Y."/>
            <person name="Juniper S.K."/>
            <person name="Young C.R."/>
            <person name="Angers B."/>
            <person name="Qian P.Y."/>
        </authorList>
    </citation>
    <scope>NUCLEOTIDE SEQUENCE</scope>
    <source>
        <strain evidence="16">R07B-5</strain>
    </source>
</reference>
<evidence type="ECO:0000256" key="9">
    <source>
        <dbReference type="ARBA" id="ARBA00022989"/>
    </source>
</evidence>
<keyword evidence="11 12" id="KW-0472">Membrane</keyword>
<comment type="function">
    <text evidence="12">May play a role in anterograde transport of membrane proteins from the endoplasmic reticulum to the Golgi.</text>
</comment>
<comment type="caution">
    <text evidence="16">The sequence shown here is derived from an EMBL/GenBank/DDBJ whole genome shotgun (WGS) entry which is preliminary data.</text>
</comment>
<evidence type="ECO:0000256" key="8">
    <source>
        <dbReference type="ARBA" id="ARBA00022927"/>
    </source>
</evidence>
<protein>
    <recommendedName>
        <fullName evidence="12">Endoplasmic reticulum transmembrane protein</fullName>
    </recommendedName>
</protein>
<dbReference type="InterPro" id="IPR041672">
    <property type="entry name" value="Bap31/Bap29_C"/>
</dbReference>
<keyword evidence="6 12" id="KW-0256">Endoplasmic reticulum</keyword>
<dbReference type="GO" id="GO:0006888">
    <property type="term" value="P:endoplasmic reticulum to Golgi vesicle-mediated transport"/>
    <property type="evidence" value="ECO:0007669"/>
    <property type="project" value="UniProtKB-UniRule"/>
</dbReference>
<dbReference type="PANTHER" id="PTHR12701:SF20">
    <property type="entry name" value="ENDOPLASMIC RETICULUM TRANSMEMBRANE PROTEIN"/>
    <property type="match status" value="1"/>
</dbReference>
<evidence type="ECO:0000259" key="14">
    <source>
        <dbReference type="Pfam" id="PF05529"/>
    </source>
</evidence>